<evidence type="ECO:0000313" key="3">
    <source>
        <dbReference type="RefSeq" id="XP_065667523.1"/>
    </source>
</evidence>
<dbReference type="SMART" id="SM00033">
    <property type="entry name" value="CH"/>
    <property type="match status" value="1"/>
</dbReference>
<dbReference type="PROSITE" id="PS50021">
    <property type="entry name" value="CH"/>
    <property type="match status" value="1"/>
</dbReference>
<dbReference type="Proteomes" id="UP001652625">
    <property type="component" value="Chromosome 12"/>
</dbReference>
<protein>
    <submittedName>
        <fullName evidence="3">Myophilin isoform X2</fullName>
    </submittedName>
</protein>
<dbReference type="PANTHER" id="PTHR47385">
    <property type="entry name" value="CALPONIN"/>
    <property type="match status" value="1"/>
</dbReference>
<dbReference type="InterPro" id="IPR001715">
    <property type="entry name" value="CH_dom"/>
</dbReference>
<dbReference type="PANTHER" id="PTHR47385:SF14">
    <property type="entry name" value="TRANSGELIN"/>
    <property type="match status" value="1"/>
</dbReference>
<accession>A0ABM4CZZ0</accession>
<gene>
    <name evidence="3" type="primary">LOC101239647</name>
</gene>
<organism evidence="2 3">
    <name type="scientific">Hydra vulgaris</name>
    <name type="common">Hydra</name>
    <name type="synonym">Hydra attenuata</name>
    <dbReference type="NCBI Taxonomy" id="6087"/>
    <lineage>
        <taxon>Eukaryota</taxon>
        <taxon>Metazoa</taxon>
        <taxon>Cnidaria</taxon>
        <taxon>Hydrozoa</taxon>
        <taxon>Hydroidolina</taxon>
        <taxon>Anthoathecata</taxon>
        <taxon>Aplanulata</taxon>
        <taxon>Hydridae</taxon>
        <taxon>Hydra</taxon>
    </lineage>
</organism>
<sequence length="147" mass="15942">MANSAPEKDNTLEVKSAIAKKYDSVVEKNVLTWIGGVLKNPDLFNGVSGANALQEKLKSGVILCNLMNAIKPGCIKKFNSNAKMPFQQMENIGLFNEAMRNYGVQSDYLFVTTDLFEGKNMVQVLIGLRALGSKASSVGVKPAIVEN</sequence>
<dbReference type="RefSeq" id="XP_065667523.1">
    <property type="nucleotide sequence ID" value="XM_065811451.1"/>
</dbReference>
<evidence type="ECO:0000259" key="1">
    <source>
        <dbReference type="PROSITE" id="PS50021"/>
    </source>
</evidence>
<reference evidence="3" key="1">
    <citation type="submission" date="2025-08" db="UniProtKB">
        <authorList>
            <consortium name="RefSeq"/>
        </authorList>
    </citation>
    <scope>IDENTIFICATION</scope>
</reference>
<dbReference type="Pfam" id="PF00307">
    <property type="entry name" value="CH"/>
    <property type="match status" value="1"/>
</dbReference>
<proteinExistence type="predicted"/>
<keyword evidence="2" id="KW-1185">Reference proteome</keyword>
<dbReference type="Gene3D" id="1.10.418.10">
    <property type="entry name" value="Calponin-like domain"/>
    <property type="match status" value="1"/>
</dbReference>
<dbReference type="InterPro" id="IPR050606">
    <property type="entry name" value="Calponin-like"/>
</dbReference>
<name>A0ABM4CZZ0_HYDVU</name>
<feature type="domain" description="Calponin-homology (CH)" evidence="1">
    <location>
        <begin position="24"/>
        <end position="136"/>
    </location>
</feature>
<dbReference type="PRINTS" id="PR00888">
    <property type="entry name" value="SM22CALPONIN"/>
</dbReference>
<evidence type="ECO:0000313" key="2">
    <source>
        <dbReference type="Proteomes" id="UP001652625"/>
    </source>
</evidence>
<dbReference type="InterPro" id="IPR003096">
    <property type="entry name" value="SM22_calponin"/>
</dbReference>
<dbReference type="SUPFAM" id="SSF47576">
    <property type="entry name" value="Calponin-homology domain, CH-domain"/>
    <property type="match status" value="1"/>
</dbReference>
<dbReference type="GeneID" id="101239647"/>
<dbReference type="InterPro" id="IPR036872">
    <property type="entry name" value="CH_dom_sf"/>
</dbReference>